<organism evidence="1 2">
    <name type="scientific">Ruminococcus albus SY3</name>
    <dbReference type="NCBI Taxonomy" id="1341156"/>
    <lineage>
        <taxon>Bacteria</taxon>
        <taxon>Bacillati</taxon>
        <taxon>Bacillota</taxon>
        <taxon>Clostridia</taxon>
        <taxon>Eubacteriales</taxon>
        <taxon>Oscillospiraceae</taxon>
        <taxon>Ruminococcus</taxon>
    </lineage>
</organism>
<protein>
    <submittedName>
        <fullName evidence="1">Uncharacterized protein</fullName>
    </submittedName>
</protein>
<gene>
    <name evidence="1" type="ORF">RASY3_14900</name>
</gene>
<sequence>MNKNDMVISYVFDENQLVIGGIYKVKYLDKEYEGVLTEISANTLTFYVPIKKTDKTCGLEPYYVYATDFYNDNEANIIQLS</sequence>
<dbReference type="Proteomes" id="UP000021369">
    <property type="component" value="Unassembled WGS sequence"/>
</dbReference>
<dbReference type="EMBL" id="JEOB01000004">
    <property type="protein sequence ID" value="EXM38587.1"/>
    <property type="molecule type" value="Genomic_DNA"/>
</dbReference>
<proteinExistence type="predicted"/>
<dbReference type="PATRIC" id="fig|1341156.4.peg.2584"/>
<name>A0A011UZH9_RUMAL</name>
<evidence type="ECO:0000313" key="1">
    <source>
        <dbReference type="EMBL" id="EXM38587.1"/>
    </source>
</evidence>
<evidence type="ECO:0000313" key="2">
    <source>
        <dbReference type="Proteomes" id="UP000021369"/>
    </source>
</evidence>
<keyword evidence="2" id="KW-1185">Reference proteome</keyword>
<comment type="caution">
    <text evidence="1">The sequence shown here is derived from an EMBL/GenBank/DDBJ whole genome shotgun (WGS) entry which is preliminary data.</text>
</comment>
<accession>A0A011UZH9</accession>
<reference evidence="1 2" key="1">
    <citation type="submission" date="2013-06" db="EMBL/GenBank/DDBJ databases">
        <title>Rumen cellulosomics: divergent fiber-degrading strategies revealed by comparative genome-wide analysis of six Ruminococcal strains.</title>
        <authorList>
            <person name="Dassa B."/>
            <person name="Borovok I."/>
            <person name="Lamed R."/>
            <person name="Flint H."/>
            <person name="Yeoman C.J."/>
            <person name="White B."/>
            <person name="Bayer E.A."/>
        </authorList>
    </citation>
    <scope>NUCLEOTIDE SEQUENCE [LARGE SCALE GENOMIC DNA]</scope>
    <source>
        <strain evidence="1 2">SY3</strain>
    </source>
</reference>
<dbReference type="RefSeq" id="WP_037289471.1">
    <property type="nucleotide sequence ID" value="NZ_JEOB01000004.1"/>
</dbReference>
<dbReference type="AlphaFoldDB" id="A0A011UZH9"/>